<comment type="similarity">
    <text evidence="1">Belongs to the universal ribosomal protein uL29 family.</text>
</comment>
<keyword evidence="4" id="KW-0175">Coiled coil</keyword>
<dbReference type="Proteomes" id="UP001281761">
    <property type="component" value="Unassembled WGS sequence"/>
</dbReference>
<proteinExistence type="inferred from homology"/>
<evidence type="ECO:0000256" key="2">
    <source>
        <dbReference type="ARBA" id="ARBA00022980"/>
    </source>
</evidence>
<protein>
    <submittedName>
        <fullName evidence="5">60S ribosomal protein L35</fullName>
    </submittedName>
</protein>
<dbReference type="InterPro" id="IPR045059">
    <property type="entry name" value="Ribosomal_uL29_euk"/>
</dbReference>
<dbReference type="CDD" id="cd00427">
    <property type="entry name" value="Ribosomal_L29_HIP"/>
    <property type="match status" value="1"/>
</dbReference>
<evidence type="ECO:0000256" key="3">
    <source>
        <dbReference type="ARBA" id="ARBA00023274"/>
    </source>
</evidence>
<dbReference type="InterPro" id="IPR036049">
    <property type="entry name" value="Ribosomal_uL29_sf"/>
</dbReference>
<dbReference type="InterPro" id="IPR018254">
    <property type="entry name" value="Ribosomal_uL29_CS"/>
</dbReference>
<keyword evidence="3" id="KW-0687">Ribonucleoprotein</keyword>
<keyword evidence="2 5" id="KW-0689">Ribosomal protein</keyword>
<sequence length="122" mass="14271">MAPTRAVELRKQSKEELLKQLKDLKSELLKLRISKVASSNPQNLSKLRVVRKSIARVLTVMNQKTRASVAKFWREKKYSPTDLRKKKTRAIRRKLTKTQVTKKTRRAERKEVKVARFAVRSA</sequence>
<accession>A0ABQ9XBN1</accession>
<dbReference type="Gene3D" id="6.10.250.3450">
    <property type="match status" value="1"/>
</dbReference>
<organism evidence="5 7">
    <name type="scientific">Blattamonas nauphoetae</name>
    <dbReference type="NCBI Taxonomy" id="2049346"/>
    <lineage>
        <taxon>Eukaryota</taxon>
        <taxon>Metamonada</taxon>
        <taxon>Preaxostyla</taxon>
        <taxon>Oxymonadida</taxon>
        <taxon>Blattamonas</taxon>
    </lineage>
</organism>
<reference evidence="5 7" key="1">
    <citation type="journal article" date="2022" name="bioRxiv">
        <title>Genomics of Preaxostyla Flagellates Illuminates Evolutionary Transitions and the Path Towards Mitochondrial Loss.</title>
        <authorList>
            <person name="Novak L.V.F."/>
            <person name="Treitli S.C."/>
            <person name="Pyrih J."/>
            <person name="Halakuc P."/>
            <person name="Pipaliya S.V."/>
            <person name="Vacek V."/>
            <person name="Brzon O."/>
            <person name="Soukal P."/>
            <person name="Eme L."/>
            <person name="Dacks J.B."/>
            <person name="Karnkowska A."/>
            <person name="Elias M."/>
            <person name="Hampl V."/>
        </authorList>
    </citation>
    <scope>NUCLEOTIDE SEQUENCE [LARGE SCALE GENOMIC DNA]</scope>
    <source>
        <strain evidence="5">NAU3</strain>
        <tissue evidence="5">Gut</tissue>
    </source>
</reference>
<evidence type="ECO:0000256" key="1">
    <source>
        <dbReference type="ARBA" id="ARBA00009254"/>
    </source>
</evidence>
<feature type="coiled-coil region" evidence="4">
    <location>
        <begin position="7"/>
        <end position="34"/>
    </location>
</feature>
<dbReference type="PANTHER" id="PTHR45722">
    <property type="entry name" value="60S RIBOSOMAL PROTEIN L35"/>
    <property type="match status" value="1"/>
</dbReference>
<keyword evidence="7" id="KW-1185">Reference proteome</keyword>
<evidence type="ECO:0000256" key="4">
    <source>
        <dbReference type="SAM" id="Coils"/>
    </source>
</evidence>
<evidence type="ECO:0000313" key="7">
    <source>
        <dbReference type="Proteomes" id="UP001281761"/>
    </source>
</evidence>
<dbReference type="NCBIfam" id="TIGR00012">
    <property type="entry name" value="L29"/>
    <property type="match status" value="1"/>
</dbReference>
<dbReference type="GO" id="GO:0005840">
    <property type="term" value="C:ribosome"/>
    <property type="evidence" value="ECO:0007669"/>
    <property type="project" value="UniProtKB-KW"/>
</dbReference>
<dbReference type="SUPFAM" id="SSF46561">
    <property type="entry name" value="Ribosomal protein L29 (L29p)"/>
    <property type="match status" value="1"/>
</dbReference>
<evidence type="ECO:0000313" key="6">
    <source>
        <dbReference type="EMBL" id="KAK2962188.1"/>
    </source>
</evidence>
<dbReference type="Pfam" id="PF00831">
    <property type="entry name" value="Ribosomal_L29"/>
    <property type="match status" value="1"/>
</dbReference>
<dbReference type="PROSITE" id="PS00579">
    <property type="entry name" value="RIBOSOMAL_L29"/>
    <property type="match status" value="1"/>
</dbReference>
<name>A0ABQ9XBN1_9EUKA</name>
<evidence type="ECO:0000313" key="5">
    <source>
        <dbReference type="EMBL" id="KAK2949321.1"/>
    </source>
</evidence>
<dbReference type="EMBL" id="JARBJD010000012">
    <property type="protein sequence ID" value="KAK2962188.1"/>
    <property type="molecule type" value="Genomic_DNA"/>
</dbReference>
<gene>
    <name evidence="5" type="ORF">BLNAU_15803</name>
    <name evidence="6" type="ORF">BLNAU_2848</name>
</gene>
<dbReference type="EMBL" id="JARBJD010000159">
    <property type="protein sequence ID" value="KAK2949321.1"/>
    <property type="molecule type" value="Genomic_DNA"/>
</dbReference>
<dbReference type="PANTHER" id="PTHR45722:SF2">
    <property type="entry name" value="LARGE RIBOSOMAL SUBUNIT PROTEIN UL29-RELATED"/>
    <property type="match status" value="1"/>
</dbReference>
<dbReference type="HAMAP" id="MF_00374">
    <property type="entry name" value="Ribosomal_uL29"/>
    <property type="match status" value="1"/>
</dbReference>
<dbReference type="Gene3D" id="1.10.287.310">
    <property type="match status" value="1"/>
</dbReference>
<comment type="caution">
    <text evidence="5">The sequence shown here is derived from an EMBL/GenBank/DDBJ whole genome shotgun (WGS) entry which is preliminary data.</text>
</comment>
<dbReference type="InterPro" id="IPR001854">
    <property type="entry name" value="Ribosomal_uL29"/>
</dbReference>